<name>D3HT20_LEGLN</name>
<keyword evidence="2 7" id="KW-0540">Nuclease</keyword>
<dbReference type="GO" id="GO:0004519">
    <property type="term" value="F:endonuclease activity"/>
    <property type="evidence" value="ECO:0007669"/>
    <property type="project" value="UniProtKB-UniRule"/>
</dbReference>
<dbReference type="CDD" id="cd00583">
    <property type="entry name" value="MutH-like"/>
    <property type="match status" value="1"/>
</dbReference>
<sequence length="230" mass="25723">MISLLKNIPPPQTESELIERCSSIAGLSFAQLSLSLNLLIPIDSNRRKGWVGQVIELALGANASNKSLPDFKNLGIELKTLPIGKSGRPTESTFITSIPLLTVHQQQWKTSQCYSKLKRVLWIPIEGDTDIPYPQRRIGQGFLWSPNEAQERALEADWNYLTLQISTGNLEVLDAKSGDYLQVRPKAANGRSLCYGFDSHGNKIKTLPRGFYLRSSFTEKIFGNPHQINL</sequence>
<evidence type="ECO:0000256" key="2">
    <source>
        <dbReference type="ARBA" id="ARBA00022722"/>
    </source>
</evidence>
<dbReference type="GO" id="GO:0006298">
    <property type="term" value="P:mismatch repair"/>
    <property type="evidence" value="ECO:0007669"/>
    <property type="project" value="UniProtKB-UniRule"/>
</dbReference>
<dbReference type="GO" id="GO:0006304">
    <property type="term" value="P:DNA modification"/>
    <property type="evidence" value="ECO:0007669"/>
    <property type="project" value="InterPro"/>
</dbReference>
<evidence type="ECO:0000256" key="1">
    <source>
        <dbReference type="ARBA" id="ARBA00022490"/>
    </source>
</evidence>
<dbReference type="Gene3D" id="3.40.600.10">
    <property type="entry name" value="DNA mismatch repair MutH/Restriction endonuclease, type II"/>
    <property type="match status" value="1"/>
</dbReference>
<dbReference type="InterPro" id="IPR037057">
    <property type="entry name" value="DNA_rep_MutH/T2_RE_sf"/>
</dbReference>
<dbReference type="NCBIfam" id="NF003458">
    <property type="entry name" value="PRK05070.1"/>
    <property type="match status" value="1"/>
</dbReference>
<evidence type="ECO:0000259" key="8">
    <source>
        <dbReference type="SMART" id="SM00927"/>
    </source>
</evidence>
<keyword evidence="1 7" id="KW-0963">Cytoplasm</keyword>
<evidence type="ECO:0000313" key="10">
    <source>
        <dbReference type="Proteomes" id="UP000001060"/>
    </source>
</evidence>
<dbReference type="RefSeq" id="WP_003637106.1">
    <property type="nucleotide sequence ID" value="NC_013861.1"/>
</dbReference>
<keyword evidence="3 7" id="KW-0255">Endonuclease</keyword>
<dbReference type="HOGENOM" id="CLU_086669_0_0_6"/>
<evidence type="ECO:0000256" key="3">
    <source>
        <dbReference type="ARBA" id="ARBA00022759"/>
    </source>
</evidence>
<comment type="function">
    <text evidence="7">Sequence-specific endonuclease that cleaves unmethylated GATC sequences. It is involved in DNA mismatch repair.</text>
</comment>
<dbReference type="GO" id="GO:0003677">
    <property type="term" value="F:DNA binding"/>
    <property type="evidence" value="ECO:0007669"/>
    <property type="project" value="InterPro"/>
</dbReference>
<evidence type="ECO:0000256" key="5">
    <source>
        <dbReference type="ARBA" id="ARBA00022801"/>
    </source>
</evidence>
<dbReference type="STRING" id="661367.LLO_1686"/>
<comment type="similarity">
    <text evidence="7">Belongs to the MutH family.</text>
</comment>
<dbReference type="eggNOG" id="COG3066">
    <property type="taxonomic scope" value="Bacteria"/>
</dbReference>
<evidence type="ECO:0000256" key="4">
    <source>
        <dbReference type="ARBA" id="ARBA00022763"/>
    </source>
</evidence>
<dbReference type="OrthoDB" id="5634909at2"/>
<organism evidence="9 10">
    <name type="scientific">Legionella longbeachae serogroup 1 (strain NSW150)</name>
    <dbReference type="NCBI Taxonomy" id="661367"/>
    <lineage>
        <taxon>Bacteria</taxon>
        <taxon>Pseudomonadati</taxon>
        <taxon>Pseudomonadota</taxon>
        <taxon>Gammaproteobacteria</taxon>
        <taxon>Legionellales</taxon>
        <taxon>Legionellaceae</taxon>
        <taxon>Legionella</taxon>
    </lineage>
</organism>
<dbReference type="InterPro" id="IPR004230">
    <property type="entry name" value="DNA_mismatch_repair_MutH"/>
</dbReference>
<keyword evidence="10" id="KW-1185">Reference proteome</keyword>
<evidence type="ECO:0000256" key="6">
    <source>
        <dbReference type="ARBA" id="ARBA00023204"/>
    </source>
</evidence>
<reference evidence="9 10" key="1">
    <citation type="journal article" date="2010" name="PLoS Genet.">
        <title>Analysis of the Legionella longbeachae genome and transcriptome uncovers unique strategies to cause Legionnaires' disease.</title>
        <authorList>
            <person name="Cazalet C."/>
            <person name="Gomez-Valero L."/>
            <person name="Rusniok C."/>
            <person name="Lomma M."/>
            <person name="Dervins-Ravault D."/>
            <person name="Newton H."/>
            <person name="Sansom F."/>
            <person name="Jarraud S."/>
            <person name="Zidane N."/>
            <person name="Ma L."/>
            <person name="Bouchier C."/>
            <person name="Etienne J."/>
            <person name="Hartland E."/>
            <person name="Buchrieser C."/>
        </authorList>
    </citation>
    <scope>NUCLEOTIDE SEQUENCE [LARGE SCALE GENOMIC DNA]</scope>
    <source>
        <strain evidence="9 10">NSW150</strain>
    </source>
</reference>
<dbReference type="AlphaFoldDB" id="D3HT20"/>
<dbReference type="Proteomes" id="UP000001060">
    <property type="component" value="Chromosome"/>
</dbReference>
<dbReference type="GO" id="GO:0005737">
    <property type="term" value="C:cytoplasm"/>
    <property type="evidence" value="ECO:0007669"/>
    <property type="project" value="UniProtKB-SubCell"/>
</dbReference>
<dbReference type="HAMAP" id="MF_00759">
    <property type="entry name" value="MutH"/>
    <property type="match status" value="1"/>
</dbReference>
<feature type="domain" description="DNA mismatch repair MutH/Type II restriction enzyme Sau3AI" evidence="8">
    <location>
        <begin position="59"/>
        <end position="157"/>
    </location>
</feature>
<dbReference type="KEGG" id="llo:LLO_1686"/>
<evidence type="ECO:0000256" key="7">
    <source>
        <dbReference type="HAMAP-Rule" id="MF_00759"/>
    </source>
</evidence>
<dbReference type="InterPro" id="IPR011335">
    <property type="entry name" value="Restrct_endonuc-II-like"/>
</dbReference>
<keyword evidence="4 7" id="KW-0227">DNA damage</keyword>
<protein>
    <recommendedName>
        <fullName evidence="7">DNA mismatch repair protein MutH</fullName>
    </recommendedName>
    <alternativeName>
        <fullName evidence="7">Methyl-directed mismatch repair protein</fullName>
    </alternativeName>
</protein>
<dbReference type="NCBIfam" id="TIGR02248">
    <property type="entry name" value="mutH_TIGR"/>
    <property type="match status" value="1"/>
</dbReference>
<dbReference type="Pfam" id="PF02976">
    <property type="entry name" value="MutH"/>
    <property type="match status" value="1"/>
</dbReference>
<accession>D3HT20</accession>
<gene>
    <name evidence="7 9" type="primary">mutH</name>
    <name evidence="9" type="ordered locus">LLO_1686</name>
</gene>
<dbReference type="InterPro" id="IPR011337">
    <property type="entry name" value="DNA_rep_MutH/RE_typeII_Sau3AI"/>
</dbReference>
<dbReference type="GO" id="GO:0016787">
    <property type="term" value="F:hydrolase activity"/>
    <property type="evidence" value="ECO:0007669"/>
    <property type="project" value="UniProtKB-KW"/>
</dbReference>
<proteinExistence type="inferred from homology"/>
<dbReference type="SMART" id="SM00927">
    <property type="entry name" value="MutH"/>
    <property type="match status" value="1"/>
</dbReference>
<dbReference type="EMBL" id="FN650140">
    <property type="protein sequence ID" value="CBJ12062.1"/>
    <property type="molecule type" value="Genomic_DNA"/>
</dbReference>
<keyword evidence="6 7" id="KW-0234">DNA repair</keyword>
<dbReference type="GeneID" id="40925905"/>
<dbReference type="SUPFAM" id="SSF52980">
    <property type="entry name" value="Restriction endonuclease-like"/>
    <property type="match status" value="1"/>
</dbReference>
<evidence type="ECO:0000313" key="9">
    <source>
        <dbReference type="EMBL" id="CBJ12062.1"/>
    </source>
</evidence>
<comment type="subcellular location">
    <subcellularLocation>
        <location evidence="7">Cytoplasm</location>
    </subcellularLocation>
</comment>
<keyword evidence="5 7" id="KW-0378">Hydrolase</keyword>